<evidence type="ECO:0000313" key="1">
    <source>
        <dbReference type="EMBL" id="BBO73340.1"/>
    </source>
</evidence>
<dbReference type="Proteomes" id="UP000427769">
    <property type="component" value="Chromosome"/>
</dbReference>
<dbReference type="RefSeq" id="WP_155302457.1">
    <property type="nucleotide sequence ID" value="NZ_AP021875.1"/>
</dbReference>
<organism evidence="1 2">
    <name type="scientific">Desulfosarcina widdelii</name>
    <dbReference type="NCBI Taxonomy" id="947919"/>
    <lineage>
        <taxon>Bacteria</taxon>
        <taxon>Pseudomonadati</taxon>
        <taxon>Thermodesulfobacteriota</taxon>
        <taxon>Desulfobacteria</taxon>
        <taxon>Desulfobacterales</taxon>
        <taxon>Desulfosarcinaceae</taxon>
        <taxon>Desulfosarcina</taxon>
    </lineage>
</organism>
<keyword evidence="2" id="KW-1185">Reference proteome</keyword>
<accession>A0A5K7YY96</accession>
<dbReference type="AlphaFoldDB" id="A0A5K7YY96"/>
<proteinExistence type="predicted"/>
<evidence type="ECO:0000313" key="2">
    <source>
        <dbReference type="Proteomes" id="UP000427769"/>
    </source>
</evidence>
<dbReference type="EMBL" id="AP021875">
    <property type="protein sequence ID" value="BBO73340.1"/>
    <property type="molecule type" value="Genomic_DNA"/>
</dbReference>
<dbReference type="KEGG" id="dwd:DSCW_07570"/>
<reference evidence="1 2" key="1">
    <citation type="submission" date="2019-11" db="EMBL/GenBank/DDBJ databases">
        <title>Comparative genomics of hydrocarbon-degrading Desulfosarcina strains.</title>
        <authorList>
            <person name="Watanabe M."/>
            <person name="Kojima H."/>
            <person name="Fukui M."/>
        </authorList>
    </citation>
    <scope>NUCLEOTIDE SEQUENCE [LARGE SCALE GENOMIC DNA]</scope>
    <source>
        <strain evidence="1 2">PP31</strain>
    </source>
</reference>
<protein>
    <submittedName>
        <fullName evidence="1">Uncharacterized protein</fullName>
    </submittedName>
</protein>
<name>A0A5K7YY96_9BACT</name>
<gene>
    <name evidence="1" type="ORF">DSCW_07570</name>
</gene>
<sequence length="90" mass="10336">MSDQIQFDKEYAQEIREFLFEAWGVFGIIESITDDVCSNIRKLENGKTAIEKRAMDNIENLDLIIPMFKDKARRLANDLPMIPAKGGDSR</sequence>